<evidence type="ECO:0000313" key="2">
    <source>
        <dbReference type="Proteomes" id="UP000318704"/>
    </source>
</evidence>
<reference evidence="1 2" key="1">
    <citation type="submission" date="2019-03" db="EMBL/GenBank/DDBJ databases">
        <title>Deep-cultivation of Planctomycetes and their phenomic and genomic characterization uncovers novel biology.</title>
        <authorList>
            <person name="Wiegand S."/>
            <person name="Jogler M."/>
            <person name="Boedeker C."/>
            <person name="Pinto D."/>
            <person name="Vollmers J."/>
            <person name="Rivas-Marin E."/>
            <person name="Kohn T."/>
            <person name="Peeters S.H."/>
            <person name="Heuer A."/>
            <person name="Rast P."/>
            <person name="Oberbeckmann S."/>
            <person name="Bunk B."/>
            <person name="Jeske O."/>
            <person name="Meyerdierks A."/>
            <person name="Storesund J.E."/>
            <person name="Kallscheuer N."/>
            <person name="Luecker S."/>
            <person name="Lage O.M."/>
            <person name="Pohl T."/>
            <person name="Merkel B.J."/>
            <person name="Hornburger P."/>
            <person name="Mueller R.-W."/>
            <person name="Bruemmer F."/>
            <person name="Labrenz M."/>
            <person name="Spormann A.M."/>
            <person name="Op den Camp H."/>
            <person name="Overmann J."/>
            <person name="Amann R."/>
            <person name="Jetten M.S.M."/>
            <person name="Mascher T."/>
            <person name="Medema M.H."/>
            <person name="Devos D.P."/>
            <person name="Kaster A.-K."/>
            <person name="Ovreas L."/>
            <person name="Rohde M."/>
            <person name="Galperin M.Y."/>
            <person name="Jogler C."/>
        </authorList>
    </citation>
    <scope>NUCLEOTIDE SEQUENCE [LARGE SCALE GENOMIC DNA]</scope>
    <source>
        <strain evidence="1 2">V144</strain>
    </source>
</reference>
<dbReference type="GO" id="GO:0004089">
    <property type="term" value="F:carbonate dehydratase activity"/>
    <property type="evidence" value="ECO:0007669"/>
    <property type="project" value="InterPro"/>
</dbReference>
<dbReference type="AlphaFoldDB" id="A0A517VW62"/>
<dbReference type="InterPro" id="IPR036874">
    <property type="entry name" value="Carbonic_anhydrase_sf"/>
</dbReference>
<dbReference type="Pfam" id="PF20393">
    <property type="entry name" value="Pro_CA_2"/>
    <property type="match status" value="1"/>
</dbReference>
<proteinExistence type="predicted"/>
<dbReference type="RefSeq" id="WP_144985612.1">
    <property type="nucleotide sequence ID" value="NZ_CP037920.1"/>
</dbReference>
<protein>
    <recommendedName>
        <fullName evidence="3">Carbonic anhydrase</fullName>
    </recommendedName>
</protein>
<gene>
    <name evidence="1" type="ORF">V144x_27150</name>
</gene>
<dbReference type="Gene3D" id="3.40.1050.10">
    <property type="entry name" value="Carbonic anhydrase"/>
    <property type="match status" value="1"/>
</dbReference>
<evidence type="ECO:0008006" key="3">
    <source>
        <dbReference type="Google" id="ProtNLM"/>
    </source>
</evidence>
<accession>A0A517VW62</accession>
<sequence length="178" mass="20740">MQNSSNDKVQDCSYFPARGPVLLLSCMDLRLVDDVVRFMEHDGLTNRYDHVIMAGAALGALGANRKDYKHWRKTFMNHLETAHKLHRIKDVYILEHRDCGAYREFLGPRGTFDDTQYKKELKTHRCYARQLTCVIEDWAEKVGTKLNVKSFLMDLRGNVCIMTPHKKKKKCHNSDVYC</sequence>
<dbReference type="EMBL" id="CP037920">
    <property type="protein sequence ID" value="QDT97243.1"/>
    <property type="molecule type" value="Genomic_DNA"/>
</dbReference>
<dbReference type="SUPFAM" id="SSF53056">
    <property type="entry name" value="beta-carbonic anhydrase, cab"/>
    <property type="match status" value="1"/>
</dbReference>
<dbReference type="KEGG" id="gaw:V144x_27150"/>
<organism evidence="1 2">
    <name type="scientific">Gimesia aquarii</name>
    <dbReference type="NCBI Taxonomy" id="2527964"/>
    <lineage>
        <taxon>Bacteria</taxon>
        <taxon>Pseudomonadati</taxon>
        <taxon>Planctomycetota</taxon>
        <taxon>Planctomycetia</taxon>
        <taxon>Planctomycetales</taxon>
        <taxon>Planctomycetaceae</taxon>
        <taxon>Gimesia</taxon>
    </lineage>
</organism>
<dbReference type="GO" id="GO:0008270">
    <property type="term" value="F:zinc ion binding"/>
    <property type="evidence" value="ECO:0007669"/>
    <property type="project" value="InterPro"/>
</dbReference>
<dbReference type="Proteomes" id="UP000318704">
    <property type="component" value="Chromosome"/>
</dbReference>
<name>A0A517VW62_9PLAN</name>
<evidence type="ECO:0000313" key="1">
    <source>
        <dbReference type="EMBL" id="QDT97243.1"/>
    </source>
</evidence>
<dbReference type="InterPro" id="IPR046871">
    <property type="entry name" value="Pro_CA_2"/>
</dbReference>